<keyword evidence="2" id="KW-0658">Purine biosynthesis</keyword>
<sequence>MNEIALVIGEDHYNTLGLVRSLGEGNLPVHLIVKSNNSKSFVSKSKYIFKYWVKSDINEIVELLNGEYFVDRKVIVFCSSDQIVNELDRFRGVLIHDIVLPKISMKLGGFDNLTNKTFVTTLADEHGITVPQSWRVSREELESFEKNILNNISFKCIVKPAKSEFGVKDDIRICCNQEEISKELRDLFTRMDVVQVQEFIDKDIEINLLGAALNNGDVIIPGIMYKLKHNKNHYEFYSEIREIDNSKRELVNLISSFVKKIEYQGLFGVELMVVRNKFYFLEINLRNDANSYSITNGGVNLPLIYFISCVNGNITKQNLVLRNKCNYVNEIAYFKYLFETKFEFFEFFKIILKADCFMYFNKKDIKPFIYKYLKFF</sequence>
<evidence type="ECO:0000259" key="5">
    <source>
        <dbReference type="PROSITE" id="PS50975"/>
    </source>
</evidence>
<feature type="domain" description="ATP-grasp" evidence="5">
    <location>
        <begin position="120"/>
        <end position="310"/>
    </location>
</feature>
<dbReference type="Proteomes" id="UP000183077">
    <property type="component" value="Unassembled WGS sequence"/>
</dbReference>
<dbReference type="GeneID" id="82258354"/>
<evidence type="ECO:0000256" key="2">
    <source>
        <dbReference type="ARBA" id="ARBA00022755"/>
    </source>
</evidence>
<accession>A0A1H6XJ98</accession>
<dbReference type="InterPro" id="IPR013815">
    <property type="entry name" value="ATP_grasp_subdomain_1"/>
</dbReference>
<evidence type="ECO:0000256" key="4">
    <source>
        <dbReference type="PROSITE-ProRule" id="PRU00409"/>
    </source>
</evidence>
<dbReference type="Gene3D" id="3.30.1490.20">
    <property type="entry name" value="ATP-grasp fold, A domain"/>
    <property type="match status" value="1"/>
</dbReference>
<gene>
    <name evidence="6" type="ORF">SAMN04488018_12216</name>
</gene>
<dbReference type="GO" id="GO:0006164">
    <property type="term" value="P:purine nucleotide biosynthetic process"/>
    <property type="evidence" value="ECO:0007669"/>
    <property type="project" value="UniProtKB-KW"/>
</dbReference>
<name>A0A1H6XJ98_9FLAO</name>
<keyword evidence="3 4" id="KW-0067">ATP-binding</keyword>
<protein>
    <submittedName>
        <fullName evidence="6">Predicted ATP-dependent carboligase, ATP-grasp superfamily</fullName>
    </submittedName>
</protein>
<dbReference type="SUPFAM" id="SSF56059">
    <property type="entry name" value="Glutathione synthetase ATP-binding domain-like"/>
    <property type="match status" value="1"/>
</dbReference>
<proteinExistence type="predicted"/>
<evidence type="ECO:0000313" key="7">
    <source>
        <dbReference type="Proteomes" id="UP000183077"/>
    </source>
</evidence>
<evidence type="ECO:0000256" key="3">
    <source>
        <dbReference type="ARBA" id="ARBA00022840"/>
    </source>
</evidence>
<evidence type="ECO:0000313" key="6">
    <source>
        <dbReference type="EMBL" id="SEJ29178.1"/>
    </source>
</evidence>
<reference evidence="6 7" key="1">
    <citation type="submission" date="2016-10" db="EMBL/GenBank/DDBJ databases">
        <authorList>
            <person name="de Groot N.N."/>
        </authorList>
    </citation>
    <scope>NUCLEOTIDE SEQUENCE [LARGE SCALE GENOMIC DNA]</scope>
    <source>
        <strain evidence="6 7">DSM 23048</strain>
    </source>
</reference>
<dbReference type="PROSITE" id="PS50975">
    <property type="entry name" value="ATP_GRASP"/>
    <property type="match status" value="1"/>
</dbReference>
<organism evidence="6 7">
    <name type="scientific">Myroides marinus</name>
    <dbReference type="NCBI Taxonomy" id="703342"/>
    <lineage>
        <taxon>Bacteria</taxon>
        <taxon>Pseudomonadati</taxon>
        <taxon>Bacteroidota</taxon>
        <taxon>Flavobacteriia</taxon>
        <taxon>Flavobacteriales</taxon>
        <taxon>Flavobacteriaceae</taxon>
        <taxon>Myroides</taxon>
    </lineage>
</organism>
<evidence type="ECO:0000256" key="1">
    <source>
        <dbReference type="ARBA" id="ARBA00022741"/>
    </source>
</evidence>
<dbReference type="Gene3D" id="3.30.470.20">
    <property type="entry name" value="ATP-grasp fold, B domain"/>
    <property type="match status" value="1"/>
</dbReference>
<dbReference type="GO" id="GO:0016874">
    <property type="term" value="F:ligase activity"/>
    <property type="evidence" value="ECO:0007669"/>
    <property type="project" value="UniProtKB-KW"/>
</dbReference>
<dbReference type="Pfam" id="PF02222">
    <property type="entry name" value="ATP-grasp"/>
    <property type="match status" value="1"/>
</dbReference>
<dbReference type="InterPro" id="IPR003135">
    <property type="entry name" value="ATP-grasp_carboxylate-amine"/>
</dbReference>
<dbReference type="InterPro" id="IPR011761">
    <property type="entry name" value="ATP-grasp"/>
</dbReference>
<dbReference type="EMBL" id="FNYS01000022">
    <property type="protein sequence ID" value="SEJ29178.1"/>
    <property type="molecule type" value="Genomic_DNA"/>
</dbReference>
<dbReference type="RefSeq" id="WP_074747534.1">
    <property type="nucleotide sequence ID" value="NZ_FNYS01000022.1"/>
</dbReference>
<dbReference type="AlphaFoldDB" id="A0A1H6XJ98"/>
<keyword evidence="1 4" id="KW-0547">Nucleotide-binding</keyword>
<keyword evidence="6" id="KW-0436">Ligase</keyword>
<dbReference type="GO" id="GO:0046872">
    <property type="term" value="F:metal ion binding"/>
    <property type="evidence" value="ECO:0007669"/>
    <property type="project" value="InterPro"/>
</dbReference>
<dbReference type="GO" id="GO:0005524">
    <property type="term" value="F:ATP binding"/>
    <property type="evidence" value="ECO:0007669"/>
    <property type="project" value="UniProtKB-UniRule"/>
</dbReference>